<dbReference type="GO" id="GO:0099536">
    <property type="term" value="P:synaptic signaling"/>
    <property type="evidence" value="ECO:0007669"/>
    <property type="project" value="TreeGrafter"/>
</dbReference>
<dbReference type="PANTHER" id="PTHR12268:SF16">
    <property type="entry name" value="DYSTROPHIN-RELATED PROTEIN 2"/>
    <property type="match status" value="1"/>
</dbReference>
<feature type="compositionally biased region" description="Basic and acidic residues" evidence="2">
    <location>
        <begin position="1428"/>
        <end position="1459"/>
    </location>
</feature>
<feature type="region of interest" description="Disordered" evidence="2">
    <location>
        <begin position="407"/>
        <end position="427"/>
    </location>
</feature>
<feature type="region of interest" description="Disordered" evidence="2">
    <location>
        <begin position="1377"/>
        <end position="1480"/>
    </location>
</feature>
<dbReference type="GO" id="GO:0005886">
    <property type="term" value="C:plasma membrane"/>
    <property type="evidence" value="ECO:0007669"/>
    <property type="project" value="TreeGrafter"/>
</dbReference>
<proteinExistence type="predicted"/>
<gene>
    <name evidence="3" type="ORF">PAPOLLO_LOCUS27003</name>
</gene>
<accession>A0A8S3YDV6</accession>
<feature type="region of interest" description="Disordered" evidence="2">
    <location>
        <begin position="326"/>
        <end position="389"/>
    </location>
</feature>
<reference evidence="3" key="1">
    <citation type="submission" date="2021-04" db="EMBL/GenBank/DDBJ databases">
        <authorList>
            <person name="Tunstrom K."/>
        </authorList>
    </citation>
    <scope>NUCLEOTIDE SEQUENCE</scope>
</reference>
<feature type="compositionally biased region" description="Polar residues" evidence="2">
    <location>
        <begin position="437"/>
        <end position="452"/>
    </location>
</feature>
<feature type="region of interest" description="Disordered" evidence="2">
    <location>
        <begin position="666"/>
        <end position="726"/>
    </location>
</feature>
<keyword evidence="4" id="KW-1185">Reference proteome</keyword>
<dbReference type="Proteomes" id="UP000691718">
    <property type="component" value="Unassembled WGS sequence"/>
</dbReference>
<evidence type="ECO:0000313" key="4">
    <source>
        <dbReference type="Proteomes" id="UP000691718"/>
    </source>
</evidence>
<name>A0A8S3YDV6_PARAO</name>
<feature type="compositionally biased region" description="Basic and acidic residues" evidence="2">
    <location>
        <begin position="791"/>
        <end position="806"/>
    </location>
</feature>
<keyword evidence="1" id="KW-0175">Coiled coil</keyword>
<feature type="compositionally biased region" description="Low complexity" evidence="2">
    <location>
        <begin position="407"/>
        <end position="417"/>
    </location>
</feature>
<feature type="compositionally biased region" description="Basic and acidic residues" evidence="2">
    <location>
        <begin position="1406"/>
        <end position="1419"/>
    </location>
</feature>
<organism evidence="3 4">
    <name type="scientific">Parnassius apollo</name>
    <name type="common">Apollo butterfly</name>
    <name type="synonym">Papilio apollo</name>
    <dbReference type="NCBI Taxonomy" id="110799"/>
    <lineage>
        <taxon>Eukaryota</taxon>
        <taxon>Metazoa</taxon>
        <taxon>Ecdysozoa</taxon>
        <taxon>Arthropoda</taxon>
        <taxon>Hexapoda</taxon>
        <taxon>Insecta</taxon>
        <taxon>Pterygota</taxon>
        <taxon>Neoptera</taxon>
        <taxon>Endopterygota</taxon>
        <taxon>Lepidoptera</taxon>
        <taxon>Glossata</taxon>
        <taxon>Ditrysia</taxon>
        <taxon>Papilionoidea</taxon>
        <taxon>Papilionidae</taxon>
        <taxon>Parnassiinae</taxon>
        <taxon>Parnassini</taxon>
        <taxon>Parnassius</taxon>
        <taxon>Parnassius</taxon>
    </lineage>
</organism>
<dbReference type="PANTHER" id="PTHR12268">
    <property type="entry name" value="E3 UBIQUITIN-PROTEIN LIGASE KCMF1"/>
    <property type="match status" value="1"/>
</dbReference>
<dbReference type="GO" id="GO:0005737">
    <property type="term" value="C:cytoplasm"/>
    <property type="evidence" value="ECO:0007669"/>
    <property type="project" value="UniProtKB-ARBA"/>
</dbReference>
<comment type="caution">
    <text evidence="3">The sequence shown here is derived from an EMBL/GenBank/DDBJ whole genome shotgun (WGS) entry which is preliminary data.</text>
</comment>
<feature type="compositionally biased region" description="Basic and acidic residues" evidence="2">
    <location>
        <begin position="357"/>
        <end position="379"/>
    </location>
</feature>
<feature type="coiled-coil region" evidence="1">
    <location>
        <begin position="1516"/>
        <end position="1550"/>
    </location>
</feature>
<evidence type="ECO:0000256" key="2">
    <source>
        <dbReference type="SAM" id="MobiDB-lite"/>
    </source>
</evidence>
<feature type="compositionally biased region" description="Basic and acidic residues" evidence="2">
    <location>
        <begin position="667"/>
        <end position="686"/>
    </location>
</feature>
<feature type="coiled-coil region" evidence="1">
    <location>
        <begin position="1037"/>
        <end position="1094"/>
    </location>
</feature>
<sequence>MVVYVRQEKLDAVEERLKREGEVGGAGGVWEGVGAGESAGALEARLARALGVLTDVQRAAAAPHAHAHAQRPADPDAVRADLRRCLKFYRTLSEIKSEVESIIKTGRKMVEEGAVAEPQEFSKRIDGLKELYNKLGAQITESKSRLESALLTAREIQNDLQSLRGWLDGLTNDVGRQALELEMSRMEAIKDKLTANYAELCKCCEPEYLTTLREQIDDVNARWTRLRTGAGGEGEGAALRRWLRGVRRQLPSSASPSHALSRLRSLRTELQGRAALVAASAATDPHLADLWKDTLDTIDKLAQEAAGDRDNNAIVEYENVTDTIKRRLESPVDTPETEKPELKRSKIPLALKSPLPIKKEIKDGGNRRRGSSLERRKNNVDSSTSGSITSDSIASLMSVDSIEASTSLTSSLPSTPETPKKDSSTFNLLKDSDLFTQISNNQMKTNKPMSENSEPKADPYHVVEVKEHEIIKSTVYPVELREIYPSEAIETVVEFIPQTVETVEIIDDTEGESVGDSDNDDEQVSVDLGSEPKTFVVEVTKLEERMKPTLGILKRRTPGDDNPKPMKVTMNVPDLISTVKNNNDDDVSMRTPPPTPMCGADDIECPLLYDLSVRQMEAHKNLMRDEVNEYLILDEVLKDQAALPEPSVTEETFGNNKSEVSQMAIDAEPKSIKNGALDRTDRKSADSAEVEAIYSEVADTTPQTRVTSTSEFDDKQPLSTSTPIKEDDKIRLVQVVAMSPKLLGTKEHENNDEPSTPPPKRDSRSSASPILGNKSYIPVSKDRSKNITNEKYQKNDEFDQESRTESTDSTESVPAAPSLQSLFPEACAADPELARFEQQALNVARRMHVMLLTVRGVASERDPAKRLEILKNQLGSVAPDAAALISRGDSLVYAKHKENPQLAEYLRTHFQDELRSEWSSVMAEIESKRNAAMKAEDDVKELTTLTERLQEWALECEGRVAGEAGKVRAEAEAREAAAARVCELARTLRVARVAFPERRAAAAAAAPRRLRELCAAHAADATHIHTENTEASAHELLRRTQQTQEQLAAAAARLRAAPLAGPDYDEFPLQEDALANVKTSMSEVKVSMEALEREYSWLTRRSRAEHLQQLEPLRRVRDQLQDDWIALQDAYQDRYERWRTCQETWAALYRALEGAGCWLDDAERTLDRLAAAPDGRDLNDLDGQMKERSAALEVAAERARGVLAACGARLAHELGAQLQPLRSSAPPPRARASGSCSSLSRSPPPSWRACATCCTTPAPTPPTTPASLYGLASSRWSVNWFVDVMCYCERACVQARAQLGEHARYVAERLAALSQLRERMDAALRTLAAAHTQEEVQRHEAEVRALLERCGELERACGRLGVAADVRERAARLQREWDAARRRAREPTAASDFPTPTVNTASPVSIRDHDSPVARESSVKSKSVSVHESPKLNGELKKERAENQQEMEKQQKPESRRSSADSQASERSQYSRRRSWQQQPSGALLANFDTSVQQIRDWVSVEVDMLRAQSVAVGDVDDIMQQLDKQKGVLRELEQKKPQLDELLHTAESLKGTENRQQLHCKG</sequence>
<feature type="region of interest" description="Disordered" evidence="2">
    <location>
        <begin position="741"/>
        <end position="815"/>
    </location>
</feature>
<feature type="compositionally biased region" description="Polar residues" evidence="2">
    <location>
        <begin position="1394"/>
        <end position="1403"/>
    </location>
</feature>
<dbReference type="GO" id="GO:0045202">
    <property type="term" value="C:synapse"/>
    <property type="evidence" value="ECO:0007669"/>
    <property type="project" value="GOC"/>
</dbReference>
<feature type="region of interest" description="Disordered" evidence="2">
    <location>
        <begin position="437"/>
        <end position="456"/>
    </location>
</feature>
<dbReference type="InterPro" id="IPR050774">
    <property type="entry name" value="KCMF1/Dystrophin"/>
</dbReference>
<dbReference type="SMART" id="SM00150">
    <property type="entry name" value="SPEC"/>
    <property type="match status" value="2"/>
</dbReference>
<evidence type="ECO:0000313" key="3">
    <source>
        <dbReference type="EMBL" id="CAG5057002.1"/>
    </source>
</evidence>
<feature type="compositionally biased region" description="Polar residues" evidence="2">
    <location>
        <begin position="698"/>
        <end position="710"/>
    </location>
</feature>
<feature type="compositionally biased region" description="Basic and acidic residues" evidence="2">
    <location>
        <begin position="326"/>
        <end position="344"/>
    </location>
</feature>
<feature type="compositionally biased region" description="Low complexity" evidence="2">
    <location>
        <begin position="1230"/>
        <end position="1245"/>
    </location>
</feature>
<dbReference type="EMBL" id="CAJQZP010001616">
    <property type="protein sequence ID" value="CAG5057002.1"/>
    <property type="molecule type" value="Genomic_DNA"/>
</dbReference>
<protein>
    <submittedName>
        <fullName evidence="3">(apollo) hypothetical protein</fullName>
    </submittedName>
</protein>
<feature type="region of interest" description="Disordered" evidence="2">
    <location>
        <begin position="1219"/>
        <end position="1245"/>
    </location>
</feature>
<dbReference type="OrthoDB" id="18740at2759"/>
<dbReference type="InterPro" id="IPR018159">
    <property type="entry name" value="Spectrin/alpha-actinin"/>
</dbReference>
<evidence type="ECO:0000256" key="1">
    <source>
        <dbReference type="SAM" id="Coils"/>
    </source>
</evidence>